<evidence type="ECO:0000259" key="2">
    <source>
        <dbReference type="Pfam" id="PF20178"/>
    </source>
</evidence>
<dbReference type="Gene3D" id="3.40.50.11550">
    <property type="match status" value="1"/>
</dbReference>
<feature type="compositionally biased region" description="Low complexity" evidence="1">
    <location>
        <begin position="949"/>
        <end position="961"/>
    </location>
</feature>
<gene>
    <name evidence="3" type="ORF">RCO22_06470</name>
</gene>
<dbReference type="CDD" id="cd14729">
    <property type="entry name" value="RtxA-like"/>
    <property type="match status" value="1"/>
</dbReference>
<dbReference type="Proteomes" id="UP001224477">
    <property type="component" value="Unassembled WGS sequence"/>
</dbReference>
<evidence type="ECO:0000313" key="4">
    <source>
        <dbReference type="Proteomes" id="UP001224477"/>
    </source>
</evidence>
<dbReference type="EMBL" id="JAVGXC010000004">
    <property type="protein sequence ID" value="MDR0188577.1"/>
    <property type="molecule type" value="Genomic_DNA"/>
</dbReference>
<evidence type="ECO:0000313" key="3">
    <source>
        <dbReference type="EMBL" id="MDR0188577.1"/>
    </source>
</evidence>
<dbReference type="InterPro" id="IPR046673">
    <property type="entry name" value="ToxA_N"/>
</dbReference>
<evidence type="ECO:0000256" key="1">
    <source>
        <dbReference type="SAM" id="MobiDB-lite"/>
    </source>
</evidence>
<dbReference type="RefSeq" id="WP_309254504.1">
    <property type="nucleotide sequence ID" value="NZ_JAVGXC010000004.1"/>
</dbReference>
<name>A0ABU1CMT1_9PSED</name>
<comment type="caution">
    <text evidence="3">The sequence shown here is derived from an EMBL/GenBank/DDBJ whole genome shotgun (WGS) entry which is preliminary data.</text>
</comment>
<proteinExistence type="predicted"/>
<reference evidence="3 4" key="1">
    <citation type="journal article" date="2023" name="Microbiol. Resour. Announc.">
        <title>Whole-genome sequence of Pseudomonas yamanorum OLsAu1 isolated from the edible ectomycorrhizal mushroom Lactarius sp. section Deliciosi.</title>
        <authorList>
            <person name="Ramirez-Mendoza R."/>
            <person name="Angeles-Argaiz R.E."/>
            <person name="Hernandez-Oaxaca D."/>
            <person name="Aguirre-Beltran L."/>
            <person name="Almaraz-Suarez J."/>
            <person name="Perez-Moreno J."/>
        </authorList>
    </citation>
    <scope>NUCLEOTIDE SEQUENCE [LARGE SCALE GENOMIC DNA]</scope>
    <source>
        <strain evidence="3 4">OLsAu1</strain>
    </source>
</reference>
<sequence length="1339" mass="145085">MFDRVTTPTLPPSPQPSVLLTATSTFAFTPPLPIPPPTASHSNSASNDLPLPNSPGIPPARRSALAIHFKVSAQQAFITDHDNLTTAMQRLHSQQPNFKSFQLQQLATMFTGQPQLNPPELTFKRWIQQSDGSIKTLSEQPLLDALDKKIAGLASNTDEDANVLSGVFTRGSTSEPPTYINTTHSLSTIAQRITEQYPETVRKFWTTPRLSITDPRVPKAPQDELLHLHKQQLSTLAALRASDSTLSPTSKKLIDTALQYPTLAEREQVFANGARPGVYPLTLDDGTEHGALLAGCFLITQTDGSFANPPAWPNGRSLALNDANGPVVLYTPGEGFEEFATPAQAREAVAQRLDQGGSSKDLLLQTLPLSLQNRPDPPTGDDLMLSAQPLRGDVLAAGVPEMLKRQQAEINASLAKTPAQSTLPLHKAIDEAADWSYLLDGSNAVLARNQKLAESLQPEWMKNLTPGQEAFYAYLEQGEEKSANALNSLLETIPSLATFARDRMNAAITQLYPTAEVDADQLMVQAQTRTRIHTGRPGPAQEPSVAHTRLSLADLALKNPTGFPTGEPSGFTQITFKLPLVDRQGNPILGTDGNRVVLDTHQLKALVNTADVGGEYTRLLKKELATDATSGPAAERRKAWKTSQTNQMYKELLLSEFNPAAYKTEAKEDKNSKRAEQWVAAVVYHPDPANRPSVDGQPIVAHTLLQRGLPVQGVMVIANGTDPERVLYTPDAPDGLSFRELADQNALNTLLDKNEWKLYTANRKSPVNKDDVAKARDALKQQASALGTNPAATIEAFVKTLKLTGASNTLTPITGNVQDALYKQKVQLLVDKADHQSVSSAEVAAQSTANKIQFGIEVATIFLDLLPVLGKGVSTAARLGKAGVTALRANARVLPKLIKHPALARAIYADFATSATGIPVIRTSQRRPEVKLPMLKAPPPLVIPPPAPSSSRSHVVTTSTPPAAPLSSTGRDLSHYAVPDTLIQGRPLRPDGTYNVGDHWYVRFTDNTGVNKVYQIDSAFHARSGRVNIVDPNAASTAPKSRKIVASVQSGGEGEWRLNELPGGVKQLPETEYVSRSKGRLIETDFTEKGLPVARLWFRRDAQRFYQNMVAGGQMPPRPPRLALEPGASPADLFREGFKTNDVVVLGELHNEIASFQLIKENMQTLKEAGVTTLALENVEYNAAGAVVDVGMGNGRPAGASPTLSELYDLAREHGIKIKPLDHHYLTRRSDMADFYKNVGDNDRGITRLQEFNYYATRMLQNRQPGEKVLAVVGRSHMNTARNVPGVAELTGGIGVGVYPATTTDKSIAISGPSIRRDAGASVANNHTAGDYQIFQKVT</sequence>
<organism evidence="3 4">
    <name type="scientific">Pseudomonas yamanorum</name>
    <dbReference type="NCBI Taxonomy" id="515393"/>
    <lineage>
        <taxon>Bacteria</taxon>
        <taxon>Pseudomonadati</taxon>
        <taxon>Pseudomonadota</taxon>
        <taxon>Gammaproteobacteria</taxon>
        <taxon>Pseudomonadales</taxon>
        <taxon>Pseudomonadaceae</taxon>
        <taxon>Pseudomonas</taxon>
    </lineage>
</organism>
<feature type="region of interest" description="Disordered" evidence="1">
    <location>
        <begin position="941"/>
        <end position="972"/>
    </location>
</feature>
<dbReference type="Pfam" id="PF20178">
    <property type="entry name" value="ToxA_N"/>
    <property type="match status" value="2"/>
</dbReference>
<accession>A0ABU1CMT1</accession>
<feature type="domain" description="Dermonecrotic toxin N-terminal" evidence="2">
    <location>
        <begin position="193"/>
        <end position="355"/>
    </location>
</feature>
<feature type="region of interest" description="Disordered" evidence="1">
    <location>
        <begin position="30"/>
        <end position="57"/>
    </location>
</feature>
<protein>
    <submittedName>
        <fullName evidence="3">Membrane-targeted effector domain-containing toxin</fullName>
    </submittedName>
</protein>
<feature type="domain" description="Dermonecrotic toxin N-terminal" evidence="2">
    <location>
        <begin position="491"/>
        <end position="749"/>
    </location>
</feature>
<keyword evidence="4" id="KW-1185">Reference proteome</keyword>
<dbReference type="SUPFAM" id="SSF159501">
    <property type="entry name" value="EreA/ChaN-like"/>
    <property type="match status" value="1"/>
</dbReference>